<dbReference type="SUPFAM" id="SSF51735">
    <property type="entry name" value="NAD(P)-binding Rossmann-fold domains"/>
    <property type="match status" value="1"/>
</dbReference>
<dbReference type="PROSITE" id="PS51202">
    <property type="entry name" value="RCK_C"/>
    <property type="match status" value="1"/>
</dbReference>
<dbReference type="SUPFAM" id="SSF116726">
    <property type="entry name" value="TrkA C-terminal domain-like"/>
    <property type="match status" value="1"/>
</dbReference>
<feature type="domain" description="RCK N-terminal" evidence="3">
    <location>
        <begin position="2"/>
        <end position="125"/>
    </location>
</feature>
<keyword evidence="6" id="KW-1185">Reference proteome</keyword>
<evidence type="ECO:0000313" key="6">
    <source>
        <dbReference type="Proteomes" id="UP001317705"/>
    </source>
</evidence>
<accession>A0ABM8EQ93</accession>
<dbReference type="Proteomes" id="UP001317705">
    <property type="component" value="Chromosome"/>
</dbReference>
<gene>
    <name evidence="5" type="ORF">GURASL_31400</name>
</gene>
<proteinExistence type="predicted"/>
<organism evidence="5 6">
    <name type="scientific">Geotalea uraniireducens</name>
    <dbReference type="NCBI Taxonomy" id="351604"/>
    <lineage>
        <taxon>Bacteria</taxon>
        <taxon>Pseudomonadati</taxon>
        <taxon>Thermodesulfobacteriota</taxon>
        <taxon>Desulfuromonadia</taxon>
        <taxon>Geobacterales</taxon>
        <taxon>Geobacteraceae</taxon>
        <taxon>Geotalea</taxon>
    </lineage>
</organism>
<dbReference type="Gene3D" id="3.40.50.12370">
    <property type="match status" value="1"/>
</dbReference>
<evidence type="ECO:0000256" key="1">
    <source>
        <dbReference type="ARBA" id="ARBA00022448"/>
    </source>
</evidence>
<keyword evidence="1" id="KW-0813">Transport</keyword>
<sequence>MQPRFVLVGVGNVGLPLVSMLSRDVLLVCIDQNEENLALVRQQRGSSAVTIRGDATSRLVLEEAAIGEADTVVISTTVERVNVEVARLIAAHFRVQRVIALGITQKGIAELEKYGAEVESIFAVSATGLRNRLELKTKTVHGIGVGKNEILEVEVHPYSRLTNKPLAYLRPRRWRVGLIYREGNIIVPTGETTLKPRDRVIILGDPQALVTIAEILSFRFEAFPLEYGDTFFVFLQGRENQAYLDEAAYLLKAFPLARTIIVHQPAAAALAERLQGAVSGATKAETFESVLVPADALATSLKRFSYRPGLVMLAHPGTIGSFFSFVSERAEKNLMLALTREAGCPVLLARGTFPYNRAAVPCISDSSLQHALETALEISSTLPFEVTALFPTLLPYIATEDEVAEIERMKKTVPDLGLIYKQNIATRVAAGNPIHALAAALREYDLLVASTGEWRLTDFLRRVFRPDVSWHLVRRSPVSTLLIPGAETTI</sequence>
<dbReference type="Gene3D" id="3.40.50.720">
    <property type="entry name" value="NAD(P)-binding Rossmann-like Domain"/>
    <property type="match status" value="1"/>
</dbReference>
<reference evidence="5 6" key="1">
    <citation type="submission" date="2022-12" db="EMBL/GenBank/DDBJ databases">
        <title>Polyphasic characterization of Geotalea uranireducens NIT-SL11 newly isolated from a complex of sewage sludge and microbially reduced graphene oxide.</title>
        <authorList>
            <person name="Xie L."/>
            <person name="Yoshida N."/>
            <person name="Meng L."/>
        </authorList>
    </citation>
    <scope>NUCLEOTIDE SEQUENCE [LARGE SCALE GENOMIC DNA]</scope>
    <source>
        <strain evidence="5 6">NIT-SL11</strain>
    </source>
</reference>
<dbReference type="SUPFAM" id="SSF52402">
    <property type="entry name" value="Adenine nucleotide alpha hydrolases-like"/>
    <property type="match status" value="1"/>
</dbReference>
<dbReference type="InterPro" id="IPR003148">
    <property type="entry name" value="RCK_N"/>
</dbReference>
<dbReference type="PANTHER" id="PTHR43833:SF5">
    <property type="entry name" value="TRK SYSTEM POTASSIUM UPTAKE PROTEIN TRKA"/>
    <property type="match status" value="1"/>
</dbReference>
<evidence type="ECO:0000259" key="3">
    <source>
        <dbReference type="PROSITE" id="PS51201"/>
    </source>
</evidence>
<dbReference type="Gene3D" id="3.30.70.1450">
    <property type="entry name" value="Regulator of K+ conductance, C-terminal domain"/>
    <property type="match status" value="1"/>
</dbReference>
<feature type="domain" description="RCK C-terminal" evidence="4">
    <location>
        <begin position="138"/>
        <end position="218"/>
    </location>
</feature>
<protein>
    <submittedName>
        <fullName evidence="5">Potassium uptake protein TrkA</fullName>
    </submittedName>
</protein>
<dbReference type="InterPro" id="IPR050721">
    <property type="entry name" value="Trk_Ktr_HKT_K-transport"/>
</dbReference>
<dbReference type="PANTHER" id="PTHR43833">
    <property type="entry name" value="POTASSIUM CHANNEL PROTEIN 2-RELATED-RELATED"/>
    <property type="match status" value="1"/>
</dbReference>
<evidence type="ECO:0000259" key="4">
    <source>
        <dbReference type="PROSITE" id="PS51202"/>
    </source>
</evidence>
<dbReference type="Pfam" id="PF02254">
    <property type="entry name" value="TrkA_N"/>
    <property type="match status" value="1"/>
</dbReference>
<dbReference type="InterPro" id="IPR006037">
    <property type="entry name" value="RCK_C"/>
</dbReference>
<evidence type="ECO:0000256" key="2">
    <source>
        <dbReference type="ARBA" id="ARBA00023065"/>
    </source>
</evidence>
<name>A0ABM8EQ93_9BACT</name>
<dbReference type="InterPro" id="IPR036291">
    <property type="entry name" value="NAD(P)-bd_dom_sf"/>
</dbReference>
<dbReference type="InterPro" id="IPR036721">
    <property type="entry name" value="RCK_C_sf"/>
</dbReference>
<dbReference type="PROSITE" id="PS51201">
    <property type="entry name" value="RCK_N"/>
    <property type="match status" value="1"/>
</dbReference>
<dbReference type="RefSeq" id="WP_282000324.1">
    <property type="nucleotide sequence ID" value="NZ_AP027151.1"/>
</dbReference>
<dbReference type="Pfam" id="PF02080">
    <property type="entry name" value="TrkA_C"/>
    <property type="match status" value="1"/>
</dbReference>
<dbReference type="EMBL" id="AP027151">
    <property type="protein sequence ID" value="BDV44217.1"/>
    <property type="molecule type" value="Genomic_DNA"/>
</dbReference>
<keyword evidence="2" id="KW-0406">Ion transport</keyword>
<evidence type="ECO:0000313" key="5">
    <source>
        <dbReference type="EMBL" id="BDV44217.1"/>
    </source>
</evidence>